<sequence>MEPAFLQDQESSKKRLSFKAFKKQSNTSIAKYEVSPHTERIFKQNERLIGEYKRKKA</sequence>
<accession>A0A5M8RX08</accession>
<dbReference type="Proteomes" id="UP000324326">
    <property type="component" value="Unassembled WGS sequence"/>
</dbReference>
<dbReference type="STRING" id="1925020.BTA30_15935"/>
<reference evidence="1 2" key="1">
    <citation type="submission" date="2018-08" db="EMBL/GenBank/DDBJ databases">
        <title>Bacillus phenotypic plasticity.</title>
        <authorList>
            <person name="Hurtado E."/>
        </authorList>
    </citation>
    <scope>NUCLEOTIDE SEQUENCE [LARGE SCALE GENOMIC DNA]</scope>
    <source>
        <strain evidence="1 2">427</strain>
    </source>
</reference>
<protein>
    <submittedName>
        <fullName evidence="1">Stage II sporulation protein SB</fullName>
    </submittedName>
</protein>
<gene>
    <name evidence="1" type="ORF">DX927_02960</name>
</gene>
<dbReference type="EMBL" id="QSND01000001">
    <property type="protein sequence ID" value="KAA6453185.1"/>
    <property type="molecule type" value="Genomic_DNA"/>
</dbReference>
<evidence type="ECO:0000313" key="1">
    <source>
        <dbReference type="EMBL" id="KAA6453185.1"/>
    </source>
</evidence>
<evidence type="ECO:0000313" key="2">
    <source>
        <dbReference type="Proteomes" id="UP000324326"/>
    </source>
</evidence>
<dbReference type="InterPro" id="IPR025897">
    <property type="entry name" value="Antitoxin_SpoIISB"/>
</dbReference>
<organism evidence="1 2">
    <name type="scientific">Bacillus swezeyi</name>
    <dbReference type="NCBI Taxonomy" id="1925020"/>
    <lineage>
        <taxon>Bacteria</taxon>
        <taxon>Bacillati</taxon>
        <taxon>Bacillota</taxon>
        <taxon>Bacilli</taxon>
        <taxon>Bacillales</taxon>
        <taxon>Bacillaceae</taxon>
        <taxon>Bacillus</taxon>
    </lineage>
</organism>
<dbReference type="Gene3D" id="1.20.5.740">
    <property type="entry name" value="Single helix bin"/>
    <property type="match status" value="1"/>
</dbReference>
<dbReference type="RefSeq" id="WP_148955897.1">
    <property type="nucleotide sequence ID" value="NZ_CM125431.1"/>
</dbReference>
<comment type="caution">
    <text evidence="1">The sequence shown here is derived from an EMBL/GenBank/DDBJ whole genome shotgun (WGS) entry which is preliminary data.</text>
</comment>
<proteinExistence type="predicted"/>
<dbReference type="AlphaFoldDB" id="A0A5M8RX08"/>
<dbReference type="Pfam" id="PF14185">
    <property type="entry name" value="SpoIISB_antitox"/>
    <property type="match status" value="1"/>
</dbReference>
<name>A0A5M8RX08_9BACI</name>